<feature type="domain" description="ABC-2 type transporter transmembrane" evidence="7">
    <location>
        <begin position="21"/>
        <end position="364"/>
    </location>
</feature>
<evidence type="ECO:0000313" key="9">
    <source>
        <dbReference type="Proteomes" id="UP001501600"/>
    </source>
</evidence>
<feature type="transmembrane region" description="Helical" evidence="6">
    <location>
        <begin position="257"/>
        <end position="281"/>
    </location>
</feature>
<dbReference type="PANTHER" id="PTHR30294">
    <property type="entry name" value="MEMBRANE COMPONENT OF ABC TRANSPORTER YHHJ-RELATED"/>
    <property type="match status" value="1"/>
</dbReference>
<feature type="transmembrane region" description="Helical" evidence="6">
    <location>
        <begin position="184"/>
        <end position="209"/>
    </location>
</feature>
<dbReference type="EMBL" id="BAABLF010000029">
    <property type="protein sequence ID" value="GAA5194486.1"/>
    <property type="molecule type" value="Genomic_DNA"/>
</dbReference>
<sequence length="384" mass="41681">MNRWIALWQLQARALVRDTGVLITFFGGLMLYALVYPLPYLHQVAGAQPVLLIDQDNSGTSRELVRALQASPGIQFVATNTSLSDAQQAVLAGQSKGLVMIPAGFETRLRRGGSATVVAAADGHYFLSYGTIAEQVARASLSLGGQVQLARRMMAGADPASSRQGGVTLNMVPASNLKMGYLDYILPGLFVLILHQIMLICVGVTVIRVQRRPGSWQRMPVAAGLSVMASLLIPPFVLASLLYLGPLLAGYEVALQGSLFSLLSLLLPFWLATFLLGVVLGSLFRHRDSYAQLLVLISMPLLFTAGFVWPVESMPTVWTLLWGIVPSQAMMQGMIQLTKLGGEDVLALQWTLWGQVLAWGLLAVLLWRRRQEKVPSDSALPEAS</sequence>
<keyword evidence="4 6" id="KW-1133">Transmembrane helix</keyword>
<dbReference type="Proteomes" id="UP001501600">
    <property type="component" value="Unassembled WGS sequence"/>
</dbReference>
<protein>
    <submittedName>
        <fullName evidence="8">ABC transporter permease</fullName>
    </submittedName>
</protein>
<evidence type="ECO:0000256" key="4">
    <source>
        <dbReference type="ARBA" id="ARBA00022989"/>
    </source>
</evidence>
<comment type="subcellular location">
    <subcellularLocation>
        <location evidence="1">Cell membrane</location>
        <topology evidence="1">Multi-pass membrane protein</topology>
    </subcellularLocation>
</comment>
<keyword evidence="9" id="KW-1185">Reference proteome</keyword>
<keyword evidence="5 6" id="KW-0472">Membrane</keyword>
<feature type="transmembrane region" description="Helical" evidence="6">
    <location>
        <begin position="347"/>
        <end position="367"/>
    </location>
</feature>
<dbReference type="Pfam" id="PF12698">
    <property type="entry name" value="ABC2_membrane_3"/>
    <property type="match status" value="1"/>
</dbReference>
<evidence type="ECO:0000313" key="8">
    <source>
        <dbReference type="EMBL" id="GAA5194486.1"/>
    </source>
</evidence>
<keyword evidence="3 6" id="KW-0812">Transmembrane</keyword>
<evidence type="ECO:0000256" key="3">
    <source>
        <dbReference type="ARBA" id="ARBA00022692"/>
    </source>
</evidence>
<feature type="transmembrane region" description="Helical" evidence="6">
    <location>
        <begin position="21"/>
        <end position="41"/>
    </location>
</feature>
<dbReference type="PANTHER" id="PTHR30294:SF46">
    <property type="entry name" value="ABC TRANSPORTER PERMEASE"/>
    <property type="match status" value="1"/>
</dbReference>
<keyword evidence="2" id="KW-1003">Cell membrane</keyword>
<dbReference type="InterPro" id="IPR013525">
    <property type="entry name" value="ABC2_TM"/>
</dbReference>
<dbReference type="Gene3D" id="3.40.1710.10">
    <property type="entry name" value="abc type-2 transporter like domain"/>
    <property type="match status" value="1"/>
</dbReference>
<evidence type="ECO:0000256" key="2">
    <source>
        <dbReference type="ARBA" id="ARBA00022475"/>
    </source>
</evidence>
<evidence type="ECO:0000256" key="6">
    <source>
        <dbReference type="SAM" id="Phobius"/>
    </source>
</evidence>
<proteinExistence type="predicted"/>
<evidence type="ECO:0000256" key="1">
    <source>
        <dbReference type="ARBA" id="ARBA00004651"/>
    </source>
</evidence>
<feature type="transmembrane region" description="Helical" evidence="6">
    <location>
        <begin position="221"/>
        <end position="245"/>
    </location>
</feature>
<accession>A0ABP9SE81</accession>
<comment type="caution">
    <text evidence="8">The sequence shown here is derived from an EMBL/GenBank/DDBJ whole genome shotgun (WGS) entry which is preliminary data.</text>
</comment>
<evidence type="ECO:0000256" key="5">
    <source>
        <dbReference type="ARBA" id="ARBA00023136"/>
    </source>
</evidence>
<dbReference type="RefSeq" id="WP_345317749.1">
    <property type="nucleotide sequence ID" value="NZ_BAABLF010000029.1"/>
</dbReference>
<feature type="transmembrane region" description="Helical" evidence="6">
    <location>
        <begin position="293"/>
        <end position="311"/>
    </location>
</feature>
<organism evidence="8 9">
    <name type="scientific">Ferrimonas gelatinilytica</name>
    <dbReference type="NCBI Taxonomy" id="1255257"/>
    <lineage>
        <taxon>Bacteria</taxon>
        <taxon>Pseudomonadati</taxon>
        <taxon>Pseudomonadota</taxon>
        <taxon>Gammaproteobacteria</taxon>
        <taxon>Alteromonadales</taxon>
        <taxon>Ferrimonadaceae</taxon>
        <taxon>Ferrimonas</taxon>
    </lineage>
</organism>
<evidence type="ECO:0000259" key="7">
    <source>
        <dbReference type="Pfam" id="PF12698"/>
    </source>
</evidence>
<reference evidence="9" key="1">
    <citation type="journal article" date="2019" name="Int. J. Syst. Evol. Microbiol.">
        <title>The Global Catalogue of Microorganisms (GCM) 10K type strain sequencing project: providing services to taxonomists for standard genome sequencing and annotation.</title>
        <authorList>
            <consortium name="The Broad Institute Genomics Platform"/>
            <consortium name="The Broad Institute Genome Sequencing Center for Infectious Disease"/>
            <person name="Wu L."/>
            <person name="Ma J."/>
        </authorList>
    </citation>
    <scope>NUCLEOTIDE SEQUENCE [LARGE SCALE GENOMIC DNA]</scope>
    <source>
        <strain evidence="9">JCM 18720</strain>
    </source>
</reference>
<gene>
    <name evidence="8" type="ORF">GCM10025772_27540</name>
</gene>
<name>A0ABP9SE81_9GAMM</name>
<dbReference type="InterPro" id="IPR051449">
    <property type="entry name" value="ABC-2_transporter_component"/>
</dbReference>